<reference evidence="1 2" key="1">
    <citation type="submission" date="2016-12" db="EMBL/GenBank/DDBJ databases">
        <title>Domibacillus antri genome sequencing.</title>
        <authorList>
            <person name="Verma A."/>
            <person name="Krishnamurthi S."/>
        </authorList>
    </citation>
    <scope>NUCLEOTIDE SEQUENCE [LARGE SCALE GENOMIC DNA]</scope>
    <source>
        <strain evidence="1 2">XD80</strain>
    </source>
</reference>
<comment type="caution">
    <text evidence="1">The sequence shown here is derived from an EMBL/GenBank/DDBJ whole genome shotgun (WGS) entry which is preliminary data.</text>
</comment>
<sequence>MKTNKMKCVYRSGHGEWKQGELFEEELNIGEGTHFHIKCGESSKFYDMVSDRYLADRKDRQKTYYKFETPDAVQADDRFYSVASIDHRNQDITFDIHSE</sequence>
<dbReference type="Proteomes" id="UP000185568">
    <property type="component" value="Unassembled WGS sequence"/>
</dbReference>
<evidence type="ECO:0000313" key="1">
    <source>
        <dbReference type="EMBL" id="OLN22024.1"/>
    </source>
</evidence>
<proteinExistence type="predicted"/>
<gene>
    <name evidence="1" type="ORF">BTO30_11895</name>
</gene>
<dbReference type="AlphaFoldDB" id="A0A1Q8Q3V1"/>
<dbReference type="OrthoDB" id="2967355at2"/>
<keyword evidence="2" id="KW-1185">Reference proteome</keyword>
<evidence type="ECO:0000313" key="2">
    <source>
        <dbReference type="Proteomes" id="UP000185568"/>
    </source>
</evidence>
<accession>A0A1Q8Q3V1</accession>
<dbReference type="EMBL" id="MSDU01000026">
    <property type="protein sequence ID" value="OLN22024.1"/>
    <property type="molecule type" value="Genomic_DNA"/>
</dbReference>
<organism evidence="1 2">
    <name type="scientific">Domibacillus antri</name>
    <dbReference type="NCBI Taxonomy" id="1714264"/>
    <lineage>
        <taxon>Bacteria</taxon>
        <taxon>Bacillati</taxon>
        <taxon>Bacillota</taxon>
        <taxon>Bacilli</taxon>
        <taxon>Bacillales</taxon>
        <taxon>Bacillaceae</taxon>
        <taxon>Domibacillus</taxon>
    </lineage>
</organism>
<name>A0A1Q8Q3V1_9BACI</name>
<dbReference type="RefSeq" id="WP_075398951.1">
    <property type="nucleotide sequence ID" value="NZ_MSDU01000026.1"/>
</dbReference>
<protein>
    <submittedName>
        <fullName evidence="1">Uncharacterized protein</fullName>
    </submittedName>
</protein>
<dbReference type="STRING" id="1714264.BTO30_11895"/>